<dbReference type="Proteomes" id="UP001059380">
    <property type="component" value="Chromosome"/>
</dbReference>
<organism evidence="2 3">
    <name type="scientific">Occallatibacter riparius</name>
    <dbReference type="NCBI Taxonomy" id="1002689"/>
    <lineage>
        <taxon>Bacteria</taxon>
        <taxon>Pseudomonadati</taxon>
        <taxon>Acidobacteriota</taxon>
        <taxon>Terriglobia</taxon>
        <taxon>Terriglobales</taxon>
        <taxon>Acidobacteriaceae</taxon>
        <taxon>Occallatibacter</taxon>
    </lineage>
</organism>
<reference evidence="2" key="1">
    <citation type="submission" date="2021-04" db="EMBL/GenBank/DDBJ databases">
        <title>Phylogenetic analysis of Acidobacteriaceae.</title>
        <authorList>
            <person name="Qiu L."/>
            <person name="Zhang Q."/>
        </authorList>
    </citation>
    <scope>NUCLEOTIDE SEQUENCE</scope>
    <source>
        <strain evidence="2">DSM 25168</strain>
    </source>
</reference>
<keyword evidence="3" id="KW-1185">Reference proteome</keyword>
<dbReference type="EMBL" id="CP093313">
    <property type="protein sequence ID" value="UWZ85081.1"/>
    <property type="molecule type" value="Genomic_DNA"/>
</dbReference>
<accession>A0A9J7BR78</accession>
<proteinExistence type="predicted"/>
<evidence type="ECO:0008006" key="4">
    <source>
        <dbReference type="Google" id="ProtNLM"/>
    </source>
</evidence>
<name>A0A9J7BR78_9BACT</name>
<dbReference type="RefSeq" id="WP_260794595.1">
    <property type="nucleotide sequence ID" value="NZ_CP093313.1"/>
</dbReference>
<sequence>MHMRRLLVVSLAGLALLGEGCKKNTVDPGAFKTALNNYLKSQQQCLWAAPQKLPAQADASDDAQTRGYDALTDAGLLTRTAVEKKRFLVGSKQANDYDLSDQGRSVWTADASQPGYGNFCYGHAEVSSVDSYTPQADNATQYTVSYHYQASNLPPWANSAEMKAAFPKLGSAAAPQAGTATLVRSNDGWLVQNAQPGSQPSSMP</sequence>
<evidence type="ECO:0000313" key="2">
    <source>
        <dbReference type="EMBL" id="UWZ85081.1"/>
    </source>
</evidence>
<protein>
    <recommendedName>
        <fullName evidence="4">Lipoprotein</fullName>
    </recommendedName>
</protein>
<feature type="region of interest" description="Disordered" evidence="1">
    <location>
        <begin position="185"/>
        <end position="204"/>
    </location>
</feature>
<gene>
    <name evidence="2" type="ORF">MOP44_03850</name>
</gene>
<feature type="compositionally biased region" description="Polar residues" evidence="1">
    <location>
        <begin position="192"/>
        <end position="204"/>
    </location>
</feature>
<evidence type="ECO:0000256" key="1">
    <source>
        <dbReference type="SAM" id="MobiDB-lite"/>
    </source>
</evidence>
<evidence type="ECO:0000313" key="3">
    <source>
        <dbReference type="Proteomes" id="UP001059380"/>
    </source>
</evidence>
<dbReference type="KEGG" id="orp:MOP44_03850"/>
<dbReference type="AlphaFoldDB" id="A0A9J7BR78"/>